<feature type="transmembrane region" description="Helical" evidence="8">
    <location>
        <begin position="193"/>
        <end position="214"/>
    </location>
</feature>
<feature type="domain" description="Major facilitator superfamily (MFS) profile" evidence="9">
    <location>
        <begin position="37"/>
        <end position="418"/>
    </location>
</feature>
<proteinExistence type="inferred from homology"/>
<dbReference type="SUPFAM" id="SSF103473">
    <property type="entry name" value="MFS general substrate transporter"/>
    <property type="match status" value="1"/>
</dbReference>
<evidence type="ECO:0000256" key="7">
    <source>
        <dbReference type="ARBA" id="ARBA00023136"/>
    </source>
</evidence>
<dbReference type="EMBL" id="CP000644">
    <property type="protein sequence ID" value="ABO89842.1"/>
    <property type="molecule type" value="Genomic_DNA"/>
</dbReference>
<feature type="transmembrane region" description="Helical" evidence="8">
    <location>
        <begin position="103"/>
        <end position="122"/>
    </location>
</feature>
<dbReference type="InterPro" id="IPR011701">
    <property type="entry name" value="MFS"/>
</dbReference>
<dbReference type="KEGG" id="asa:ASA_1763"/>
<dbReference type="GO" id="GO:0022857">
    <property type="term" value="F:transmembrane transporter activity"/>
    <property type="evidence" value="ECO:0007669"/>
    <property type="project" value="InterPro"/>
</dbReference>
<dbReference type="Proteomes" id="UP000000225">
    <property type="component" value="Chromosome"/>
</dbReference>
<evidence type="ECO:0000313" key="10">
    <source>
        <dbReference type="EMBL" id="ABO89842.1"/>
    </source>
</evidence>
<evidence type="ECO:0000256" key="3">
    <source>
        <dbReference type="ARBA" id="ARBA00022448"/>
    </source>
</evidence>
<feature type="transmembrane region" description="Helical" evidence="8">
    <location>
        <begin position="73"/>
        <end position="91"/>
    </location>
</feature>
<evidence type="ECO:0000256" key="1">
    <source>
        <dbReference type="ARBA" id="ARBA00004651"/>
    </source>
</evidence>
<sequence>MDNLNILYLCPVAHYSAQKPSGQLHMIEVGSREWMRATLALSLGSFLVFLNLYQTHPLLPLLANVFSVSSLSAGWTLAGCTAGLATSLLICARLADRFGRRRIMLWTLGGAILLSLLISLVNQFEQLLLLRILQGVLLAGLPATAIAYMGEEFSKRALLSAVGVYIAANSLGGIAGRVVGGLLAGWFGDWQHTFLGIGLISLILLPLVIWLLPAQTRFVPVVAEPGQFQRAISSHLGNPLLVGAYLIGGLNFMVFLNQYSYLTFLLAKAPFSLPTQWLGMLFLTYLSGTVASSLSGRCAHCWGAQRLLLAGISLMALGSALLLHGSLAAILTGLLISSFGFFLAHACASAWVGQHVEHNRALASSLYLVGYYLGASLGGLYLHPFWERGGLGGLVLGIELVLVITAGLSLWLGHLKGRSARPRACHT</sequence>
<dbReference type="Pfam" id="PF07690">
    <property type="entry name" value="MFS_1"/>
    <property type="match status" value="1"/>
</dbReference>
<comment type="subcellular location">
    <subcellularLocation>
        <location evidence="1">Cell membrane</location>
        <topology evidence="1">Multi-pass membrane protein</topology>
    </subcellularLocation>
</comment>
<dbReference type="PROSITE" id="PS50850">
    <property type="entry name" value="MFS"/>
    <property type="match status" value="1"/>
</dbReference>
<dbReference type="Gene3D" id="1.20.1250.20">
    <property type="entry name" value="MFS general substrate transporter like domains"/>
    <property type="match status" value="1"/>
</dbReference>
<dbReference type="STRING" id="29491.GCA_000820065_02999"/>
<evidence type="ECO:0000256" key="8">
    <source>
        <dbReference type="SAM" id="Phobius"/>
    </source>
</evidence>
<evidence type="ECO:0000313" key="11">
    <source>
        <dbReference type="Proteomes" id="UP000000225"/>
    </source>
</evidence>
<feature type="transmembrane region" description="Helical" evidence="8">
    <location>
        <begin position="34"/>
        <end position="53"/>
    </location>
</feature>
<dbReference type="eggNOG" id="COG2814">
    <property type="taxonomic scope" value="Bacteria"/>
</dbReference>
<dbReference type="GO" id="GO:0005886">
    <property type="term" value="C:plasma membrane"/>
    <property type="evidence" value="ECO:0007669"/>
    <property type="project" value="UniProtKB-SubCell"/>
</dbReference>
<evidence type="ECO:0000256" key="4">
    <source>
        <dbReference type="ARBA" id="ARBA00022475"/>
    </source>
</evidence>
<feature type="transmembrane region" description="Helical" evidence="8">
    <location>
        <begin position="162"/>
        <end position="187"/>
    </location>
</feature>
<accession>A4SLS0</accession>
<dbReference type="CDD" id="cd17324">
    <property type="entry name" value="MFS_NepI_like"/>
    <property type="match status" value="1"/>
</dbReference>
<evidence type="ECO:0000256" key="5">
    <source>
        <dbReference type="ARBA" id="ARBA00022692"/>
    </source>
</evidence>
<dbReference type="PANTHER" id="PTHR43271">
    <property type="entry name" value="BLL2771 PROTEIN"/>
    <property type="match status" value="1"/>
</dbReference>
<gene>
    <name evidence="10" type="ordered locus">ASA_1763</name>
</gene>
<reference evidence="11" key="1">
    <citation type="journal article" date="2008" name="BMC Genomics">
        <title>The genome of Aeromonas salmonicida subsp. salmonicida A449: insights into the evolution of a fish pathogen.</title>
        <authorList>
            <person name="Reith M.E."/>
            <person name="Singh R.K."/>
            <person name="Curtis B."/>
            <person name="Boyd J.M."/>
            <person name="Bouevitch A."/>
            <person name="Kimball J."/>
            <person name="Munholland J."/>
            <person name="Murphy C."/>
            <person name="Sarty D."/>
            <person name="Williams J."/>
            <person name="Nash J.H."/>
            <person name="Johnson S.C."/>
            <person name="Brown L.L."/>
        </authorList>
    </citation>
    <scope>NUCLEOTIDE SEQUENCE [LARGE SCALE GENOMIC DNA]</scope>
    <source>
        <strain evidence="11">A449</strain>
    </source>
</reference>
<protein>
    <submittedName>
        <fullName evidence="10">Permease of the major facilitator superfamily</fullName>
    </submittedName>
</protein>
<keyword evidence="5 8" id="KW-0812">Transmembrane</keyword>
<dbReference type="HOGENOM" id="CLU_001265_19_3_6"/>
<keyword evidence="7 8" id="KW-0472">Membrane</keyword>
<keyword evidence="4" id="KW-1003">Cell membrane</keyword>
<keyword evidence="6 8" id="KW-1133">Transmembrane helix</keyword>
<name>A4SLS0_AERS4</name>
<evidence type="ECO:0000256" key="6">
    <source>
        <dbReference type="ARBA" id="ARBA00022989"/>
    </source>
</evidence>
<evidence type="ECO:0000259" key="9">
    <source>
        <dbReference type="PROSITE" id="PS50850"/>
    </source>
</evidence>
<feature type="transmembrane region" description="Helical" evidence="8">
    <location>
        <begin position="365"/>
        <end position="386"/>
    </location>
</feature>
<feature type="transmembrane region" description="Helical" evidence="8">
    <location>
        <begin position="330"/>
        <end position="353"/>
    </location>
</feature>
<dbReference type="PRINTS" id="PR01036">
    <property type="entry name" value="TCRTETB"/>
</dbReference>
<feature type="transmembrane region" description="Helical" evidence="8">
    <location>
        <begin position="392"/>
        <end position="413"/>
    </location>
</feature>
<keyword evidence="3" id="KW-0813">Transport</keyword>
<feature type="transmembrane region" description="Helical" evidence="8">
    <location>
        <begin position="276"/>
        <end position="295"/>
    </location>
</feature>
<dbReference type="InterPro" id="IPR020846">
    <property type="entry name" value="MFS_dom"/>
</dbReference>
<feature type="transmembrane region" description="Helical" evidence="8">
    <location>
        <begin position="235"/>
        <end position="256"/>
    </location>
</feature>
<feature type="transmembrane region" description="Helical" evidence="8">
    <location>
        <begin position="128"/>
        <end position="150"/>
    </location>
</feature>
<dbReference type="AlphaFoldDB" id="A4SLS0"/>
<evidence type="ECO:0000256" key="2">
    <source>
        <dbReference type="ARBA" id="ARBA00008335"/>
    </source>
</evidence>
<dbReference type="InterPro" id="IPR036259">
    <property type="entry name" value="MFS_trans_sf"/>
</dbReference>
<feature type="transmembrane region" description="Helical" evidence="8">
    <location>
        <begin position="307"/>
        <end position="324"/>
    </location>
</feature>
<organism evidence="10 11">
    <name type="scientific">Aeromonas salmonicida (strain A449)</name>
    <dbReference type="NCBI Taxonomy" id="382245"/>
    <lineage>
        <taxon>Bacteria</taxon>
        <taxon>Pseudomonadati</taxon>
        <taxon>Pseudomonadota</taxon>
        <taxon>Gammaproteobacteria</taxon>
        <taxon>Aeromonadales</taxon>
        <taxon>Aeromonadaceae</taxon>
        <taxon>Aeromonas</taxon>
    </lineage>
</organism>
<dbReference type="PANTHER" id="PTHR43271:SF1">
    <property type="entry name" value="INNER MEMBRANE TRANSPORT PROTEIN YNFM"/>
    <property type="match status" value="1"/>
</dbReference>
<comment type="similarity">
    <text evidence="2">Belongs to the major facilitator superfamily.</text>
</comment>